<reference evidence="1 2" key="1">
    <citation type="journal article" date="2015" name="Proc. Natl. Acad. Sci. U.S.A.">
        <title>The resurrection genome of Boea hygrometrica: A blueprint for survival of dehydration.</title>
        <authorList>
            <person name="Xiao L."/>
            <person name="Yang G."/>
            <person name="Zhang L."/>
            <person name="Yang X."/>
            <person name="Zhao S."/>
            <person name="Ji Z."/>
            <person name="Zhou Q."/>
            <person name="Hu M."/>
            <person name="Wang Y."/>
            <person name="Chen M."/>
            <person name="Xu Y."/>
            <person name="Jin H."/>
            <person name="Xiao X."/>
            <person name="Hu G."/>
            <person name="Bao F."/>
            <person name="Hu Y."/>
            <person name="Wan P."/>
            <person name="Li L."/>
            <person name="Deng X."/>
            <person name="Kuang T."/>
            <person name="Xiang C."/>
            <person name="Zhu J.K."/>
            <person name="Oliver M.J."/>
            <person name="He Y."/>
        </authorList>
    </citation>
    <scope>NUCLEOTIDE SEQUENCE [LARGE SCALE GENOMIC DNA]</scope>
    <source>
        <strain evidence="2">cv. XS01</strain>
    </source>
</reference>
<name>A0A2Z7BLL8_9LAMI</name>
<protein>
    <submittedName>
        <fullName evidence="1">Uncharacterized protein</fullName>
    </submittedName>
</protein>
<dbReference type="EMBL" id="KV006345">
    <property type="protein sequence ID" value="KZV32826.1"/>
    <property type="molecule type" value="Genomic_DNA"/>
</dbReference>
<dbReference type="Proteomes" id="UP000250235">
    <property type="component" value="Unassembled WGS sequence"/>
</dbReference>
<keyword evidence="2" id="KW-1185">Reference proteome</keyword>
<gene>
    <name evidence="1" type="ORF">F511_20927</name>
</gene>
<accession>A0A2Z7BLL8</accession>
<organism evidence="1 2">
    <name type="scientific">Dorcoceras hygrometricum</name>
    <dbReference type="NCBI Taxonomy" id="472368"/>
    <lineage>
        <taxon>Eukaryota</taxon>
        <taxon>Viridiplantae</taxon>
        <taxon>Streptophyta</taxon>
        <taxon>Embryophyta</taxon>
        <taxon>Tracheophyta</taxon>
        <taxon>Spermatophyta</taxon>
        <taxon>Magnoliopsida</taxon>
        <taxon>eudicotyledons</taxon>
        <taxon>Gunneridae</taxon>
        <taxon>Pentapetalae</taxon>
        <taxon>asterids</taxon>
        <taxon>lamiids</taxon>
        <taxon>Lamiales</taxon>
        <taxon>Gesneriaceae</taxon>
        <taxon>Didymocarpoideae</taxon>
        <taxon>Trichosporeae</taxon>
        <taxon>Loxocarpinae</taxon>
        <taxon>Dorcoceras</taxon>
    </lineage>
</organism>
<dbReference type="AlphaFoldDB" id="A0A2Z7BLL8"/>
<evidence type="ECO:0000313" key="2">
    <source>
        <dbReference type="Proteomes" id="UP000250235"/>
    </source>
</evidence>
<evidence type="ECO:0000313" key="1">
    <source>
        <dbReference type="EMBL" id="KZV32826.1"/>
    </source>
</evidence>
<proteinExistence type="predicted"/>
<sequence>MALVLERFEHREVDQAARRRRTAAPPRAQWRACDRALASFKSRAGQLQVARWPRDGQTLASSPCASCCVQVGAVRHAWRTVVARSCRAWRGGVRPSAARYVGGGRRPAILVAMRRLVYLLGFVRACPGKPMKFSGQYSILGQFLSI</sequence>